<feature type="transmembrane region" description="Helical" evidence="8">
    <location>
        <begin position="363"/>
        <end position="385"/>
    </location>
</feature>
<feature type="transmembrane region" description="Helical" evidence="8">
    <location>
        <begin position="246"/>
        <end position="266"/>
    </location>
</feature>
<dbReference type="Proteomes" id="UP000243847">
    <property type="component" value="Chromosome sequence1"/>
</dbReference>
<protein>
    <submittedName>
        <fullName evidence="9">Peptidoglycan lipid II flippase MurJ</fullName>
    </submittedName>
</protein>
<feature type="transmembrane region" description="Helical" evidence="8">
    <location>
        <begin position="57"/>
        <end position="76"/>
    </location>
</feature>
<name>A0A173LZK3_9MICO</name>
<evidence type="ECO:0000313" key="10">
    <source>
        <dbReference type="Proteomes" id="UP000243847"/>
    </source>
</evidence>
<reference evidence="9 10" key="1">
    <citation type="journal article" date="2016" name="Genome Announc.">
        <title>Complete Genome Sequence of Aurantimicrobium minutum Type Strain KNCT, a Planktonic Ultramicrobacterium Isolated from River Water.</title>
        <authorList>
            <person name="Nakai R."/>
            <person name="Fujisawa T."/>
            <person name="Nakamura Y."/>
            <person name="Nishide H."/>
            <person name="Uchiyama I."/>
            <person name="Baba T."/>
            <person name="Toyoda A."/>
            <person name="Fujiyama A."/>
            <person name="Naganuma T."/>
            <person name="Niki H."/>
        </authorList>
    </citation>
    <scope>NUCLEOTIDE SEQUENCE [LARGE SCALE GENOMIC DNA]</scope>
    <source>
        <strain evidence="9 10">KNC</strain>
    </source>
</reference>
<feature type="transmembrane region" description="Helical" evidence="8">
    <location>
        <begin position="421"/>
        <end position="447"/>
    </location>
</feature>
<keyword evidence="4" id="KW-0133">Cell shape</keyword>
<evidence type="ECO:0000256" key="6">
    <source>
        <dbReference type="ARBA" id="ARBA00022989"/>
    </source>
</evidence>
<evidence type="ECO:0000256" key="4">
    <source>
        <dbReference type="ARBA" id="ARBA00022960"/>
    </source>
</evidence>
<keyword evidence="7 8" id="KW-0472">Membrane</keyword>
<feature type="transmembrane region" description="Helical" evidence="8">
    <location>
        <begin position="199"/>
        <end position="225"/>
    </location>
</feature>
<dbReference type="GO" id="GO:0034204">
    <property type="term" value="P:lipid translocation"/>
    <property type="evidence" value="ECO:0007669"/>
    <property type="project" value="TreeGrafter"/>
</dbReference>
<dbReference type="GO" id="GO:0008360">
    <property type="term" value="P:regulation of cell shape"/>
    <property type="evidence" value="ECO:0007669"/>
    <property type="project" value="UniProtKB-KW"/>
</dbReference>
<proteinExistence type="predicted"/>
<dbReference type="PANTHER" id="PTHR47019:SF1">
    <property type="entry name" value="LIPID II FLIPPASE MURJ"/>
    <property type="match status" value="1"/>
</dbReference>
<dbReference type="InterPro" id="IPR004268">
    <property type="entry name" value="MurJ"/>
</dbReference>
<feature type="transmembrane region" description="Helical" evidence="8">
    <location>
        <begin position="286"/>
        <end position="308"/>
    </location>
</feature>
<feature type="transmembrane region" description="Helical" evidence="8">
    <location>
        <begin position="329"/>
        <end position="351"/>
    </location>
</feature>
<accession>A0A173LZK3</accession>
<keyword evidence="5" id="KW-0573">Peptidoglycan synthesis</keyword>
<dbReference type="AlphaFoldDB" id="A0A173LZK3"/>
<keyword evidence="2" id="KW-1003">Cell membrane</keyword>
<evidence type="ECO:0000256" key="2">
    <source>
        <dbReference type="ARBA" id="ARBA00022475"/>
    </source>
</evidence>
<evidence type="ECO:0000256" key="5">
    <source>
        <dbReference type="ARBA" id="ARBA00022984"/>
    </source>
</evidence>
<keyword evidence="3 8" id="KW-0812">Transmembrane</keyword>
<feature type="transmembrane region" description="Helical" evidence="8">
    <location>
        <begin position="497"/>
        <end position="521"/>
    </location>
</feature>
<dbReference type="PRINTS" id="PR01806">
    <property type="entry name" value="VIRFACTRMVIN"/>
</dbReference>
<evidence type="ECO:0000256" key="8">
    <source>
        <dbReference type="SAM" id="Phobius"/>
    </source>
</evidence>
<evidence type="ECO:0000313" key="9">
    <source>
        <dbReference type="EMBL" id="BAU99941.1"/>
    </source>
</evidence>
<dbReference type="Pfam" id="PF03023">
    <property type="entry name" value="MurJ"/>
    <property type="match status" value="1"/>
</dbReference>
<feature type="transmembrane region" description="Helical" evidence="8">
    <location>
        <begin position="30"/>
        <end position="51"/>
    </location>
</feature>
<feature type="transmembrane region" description="Helical" evidence="8">
    <location>
        <begin position="168"/>
        <end position="187"/>
    </location>
</feature>
<dbReference type="KEGG" id="amin:AUMI_113990"/>
<keyword evidence="6 8" id="KW-1133">Transmembrane helix</keyword>
<dbReference type="PANTHER" id="PTHR47019">
    <property type="entry name" value="LIPID II FLIPPASE MURJ"/>
    <property type="match status" value="1"/>
</dbReference>
<dbReference type="InterPro" id="IPR051050">
    <property type="entry name" value="Lipid_II_flippase_MurJ/MviN"/>
</dbReference>
<dbReference type="GeneID" id="80452592"/>
<evidence type="ECO:0000256" key="1">
    <source>
        <dbReference type="ARBA" id="ARBA00004651"/>
    </source>
</evidence>
<evidence type="ECO:0000256" key="3">
    <source>
        <dbReference type="ARBA" id="ARBA00022692"/>
    </source>
</evidence>
<feature type="transmembrane region" description="Helical" evidence="8">
    <location>
        <begin position="397"/>
        <end position="415"/>
    </location>
</feature>
<feature type="transmembrane region" description="Helical" evidence="8">
    <location>
        <begin position="467"/>
        <end position="485"/>
    </location>
</feature>
<sequence length="540" mass="57104">MSNPQASVGRASVLLGSGTVVSRALGFFKAIILAQALGVVASAGADAFAVANQMPNSIYVLVSGGVLTATLVPAIVKSASHSDGGAGYVNKLMTMTILVLLGVTAVAMFAAPLLITLYATQWSADQLALATAFAYWCLPQIFFYGLYTILGEVLNARGSFGPFTWAPALNNVVGILGIVAFMLLFGVDTAGERSVVDWTPAMVAVLAGSATAGVAAQALILTVFWKKNGLSFAPDFVWRGVGLRETGKMVGWTFGVVLLTQLSIIVQTNVVALASGQGASVFTMTTAWLIFLLPHSIIAVSMGTVYFTRMSKDHAGGNREGMARDASTALRQIGLFICWAAAGLLAVAFPLSRIFSENFLSVINLGWLIMVLVLGLPAFSAVYVMFRIFLVQGKAPLMFWLTVLQVGVYVVLILLSSQIYVTVITLAVCASLAISVIIQAIVTWAVLRKTLPEVRRSGVASTAVRGYIAAAIAGFIGLIVSNQFGSLTATGYAQESILNAIVAMVGIGLVVTGVFVLLLWIMRVKEVHQLFGQLRSRLSR</sequence>
<evidence type="ECO:0000256" key="7">
    <source>
        <dbReference type="ARBA" id="ARBA00023136"/>
    </source>
</evidence>
<feature type="transmembrane region" description="Helical" evidence="8">
    <location>
        <begin position="97"/>
        <end position="120"/>
    </location>
</feature>
<dbReference type="GO" id="GO:0015648">
    <property type="term" value="F:lipid-linked peptidoglycan transporter activity"/>
    <property type="evidence" value="ECO:0007669"/>
    <property type="project" value="TreeGrafter"/>
</dbReference>
<dbReference type="GO" id="GO:0005886">
    <property type="term" value="C:plasma membrane"/>
    <property type="evidence" value="ECO:0007669"/>
    <property type="project" value="UniProtKB-SubCell"/>
</dbReference>
<dbReference type="RefSeq" id="WP_096382934.1">
    <property type="nucleotide sequence ID" value="NZ_AP017457.1"/>
</dbReference>
<dbReference type="EMBL" id="AP017457">
    <property type="protein sequence ID" value="BAU99941.1"/>
    <property type="molecule type" value="Genomic_DNA"/>
</dbReference>
<feature type="transmembrane region" description="Helical" evidence="8">
    <location>
        <begin position="126"/>
        <end position="147"/>
    </location>
</feature>
<dbReference type="OrthoDB" id="9786339at2"/>
<organism evidence="9 10">
    <name type="scientific">Aurantimicrobium minutum</name>
    <dbReference type="NCBI Taxonomy" id="708131"/>
    <lineage>
        <taxon>Bacteria</taxon>
        <taxon>Bacillati</taxon>
        <taxon>Actinomycetota</taxon>
        <taxon>Actinomycetes</taxon>
        <taxon>Micrococcales</taxon>
        <taxon>Microbacteriaceae</taxon>
        <taxon>Aurantimicrobium</taxon>
    </lineage>
</organism>
<comment type="subcellular location">
    <subcellularLocation>
        <location evidence="1">Cell membrane</location>
        <topology evidence="1">Multi-pass membrane protein</topology>
    </subcellularLocation>
</comment>
<gene>
    <name evidence="9" type="ORF">AUMI_113990</name>
</gene>
<dbReference type="GO" id="GO:0009252">
    <property type="term" value="P:peptidoglycan biosynthetic process"/>
    <property type="evidence" value="ECO:0007669"/>
    <property type="project" value="UniProtKB-KW"/>
</dbReference>